<proteinExistence type="predicted"/>
<reference evidence="1" key="1">
    <citation type="submission" date="2014-11" db="EMBL/GenBank/DDBJ databases">
        <authorList>
            <person name="Amaro Gonzalez C."/>
        </authorList>
    </citation>
    <scope>NUCLEOTIDE SEQUENCE</scope>
</reference>
<name>A0A0E9TUN3_ANGAN</name>
<sequence>MCSNLLCEICLDISYPLFRGTFAEQLE</sequence>
<dbReference type="AlphaFoldDB" id="A0A0E9TUN3"/>
<reference evidence="1" key="2">
    <citation type="journal article" date="2015" name="Fish Shellfish Immunol.">
        <title>Early steps in the European eel (Anguilla anguilla)-Vibrio vulnificus interaction in the gills: Role of the RtxA13 toxin.</title>
        <authorList>
            <person name="Callol A."/>
            <person name="Pajuelo D."/>
            <person name="Ebbesson L."/>
            <person name="Teles M."/>
            <person name="MacKenzie S."/>
            <person name="Amaro C."/>
        </authorList>
    </citation>
    <scope>NUCLEOTIDE SEQUENCE</scope>
</reference>
<dbReference type="EMBL" id="GBXM01051947">
    <property type="protein sequence ID" value="JAH56630.1"/>
    <property type="molecule type" value="Transcribed_RNA"/>
</dbReference>
<organism evidence="1">
    <name type="scientific">Anguilla anguilla</name>
    <name type="common">European freshwater eel</name>
    <name type="synonym">Muraena anguilla</name>
    <dbReference type="NCBI Taxonomy" id="7936"/>
    <lineage>
        <taxon>Eukaryota</taxon>
        <taxon>Metazoa</taxon>
        <taxon>Chordata</taxon>
        <taxon>Craniata</taxon>
        <taxon>Vertebrata</taxon>
        <taxon>Euteleostomi</taxon>
        <taxon>Actinopterygii</taxon>
        <taxon>Neopterygii</taxon>
        <taxon>Teleostei</taxon>
        <taxon>Anguilliformes</taxon>
        <taxon>Anguillidae</taxon>
        <taxon>Anguilla</taxon>
    </lineage>
</organism>
<evidence type="ECO:0000313" key="1">
    <source>
        <dbReference type="EMBL" id="JAH56630.1"/>
    </source>
</evidence>
<accession>A0A0E9TUN3</accession>
<protein>
    <submittedName>
        <fullName evidence="1">Uncharacterized protein</fullName>
    </submittedName>
</protein>